<organism evidence="2 3">
    <name type="scientific">Brassica campestris</name>
    <name type="common">Field mustard</name>
    <dbReference type="NCBI Taxonomy" id="3711"/>
    <lineage>
        <taxon>Eukaryota</taxon>
        <taxon>Viridiplantae</taxon>
        <taxon>Streptophyta</taxon>
        <taxon>Embryophyta</taxon>
        <taxon>Tracheophyta</taxon>
        <taxon>Spermatophyta</taxon>
        <taxon>Magnoliopsida</taxon>
        <taxon>eudicotyledons</taxon>
        <taxon>Gunneridae</taxon>
        <taxon>Pentapetalae</taxon>
        <taxon>rosids</taxon>
        <taxon>malvids</taxon>
        <taxon>Brassicales</taxon>
        <taxon>Brassicaceae</taxon>
        <taxon>Brassiceae</taxon>
        <taxon>Brassica</taxon>
    </lineage>
</organism>
<reference evidence="2" key="3">
    <citation type="submission" date="2023-03" db="UniProtKB">
        <authorList>
            <consortium name="EnsemblPlants"/>
        </authorList>
    </citation>
    <scope>IDENTIFICATION</scope>
    <source>
        <strain evidence="2">cv. Chiifu-401-42</strain>
    </source>
</reference>
<evidence type="ECO:0000256" key="1">
    <source>
        <dbReference type="SAM" id="MobiDB-lite"/>
    </source>
</evidence>
<feature type="compositionally biased region" description="Basic and acidic residues" evidence="1">
    <location>
        <begin position="1"/>
        <end position="12"/>
    </location>
</feature>
<evidence type="ECO:0000313" key="3">
    <source>
        <dbReference type="Proteomes" id="UP000011750"/>
    </source>
</evidence>
<dbReference type="Proteomes" id="UP000011750">
    <property type="component" value="Unassembled WGS sequence"/>
</dbReference>
<dbReference type="Gramene" id="Bra038184.1">
    <property type="protein sequence ID" value="Bra038184.1-P"/>
    <property type="gene ID" value="Bra038184"/>
</dbReference>
<accession>M4FAR9</accession>
<feature type="region of interest" description="Disordered" evidence="1">
    <location>
        <begin position="1"/>
        <end position="70"/>
    </location>
</feature>
<dbReference type="EnsemblPlants" id="Bra038184.1">
    <property type="protein sequence ID" value="Bra038184.1-P"/>
    <property type="gene ID" value="Bra038184"/>
</dbReference>
<feature type="compositionally biased region" description="Basic and acidic residues" evidence="1">
    <location>
        <begin position="45"/>
        <end position="59"/>
    </location>
</feature>
<proteinExistence type="predicted"/>
<dbReference type="HOGENOM" id="CLU_1268498_0_0_1"/>
<protein>
    <submittedName>
        <fullName evidence="2">Uncharacterized protein</fullName>
    </submittedName>
</protein>
<sequence length="218" mass="24426">MLPDHLKGEDKGLIAITEETSDPAESGIRGQQHGQSRNLLQDPDPISKKLPESLRRPDPRPPPYIDKITRRFNSYQSAVLQINKWGANTSIKTPSEESSQQAPDGDRGPPNPFAPVDECDYMLHGSTEKLNRQETVAPERQQHRDPQGLGQESPQTRSLDSKRCRTLQRMKVPSNEDIHLESKSNPTGHAAIRGKTWPNHRGITQADISYGLRTMISI</sequence>
<dbReference type="AlphaFoldDB" id="M4FAR9"/>
<feature type="region of interest" description="Disordered" evidence="1">
    <location>
        <begin position="88"/>
        <end position="161"/>
    </location>
</feature>
<dbReference type="InParanoid" id="M4FAR9"/>
<name>M4FAR9_BRACM</name>
<evidence type="ECO:0000313" key="2">
    <source>
        <dbReference type="EnsemblPlants" id="Bra038184.1-P"/>
    </source>
</evidence>
<feature type="compositionally biased region" description="Polar residues" evidence="1">
    <location>
        <begin position="88"/>
        <end position="102"/>
    </location>
</feature>
<keyword evidence="3" id="KW-1185">Reference proteome</keyword>
<reference evidence="3" key="1">
    <citation type="journal article" date="2011" name="Nat. Genet.">
        <title>The genome of the mesopolyploid crop species Brassica rapa.</title>
        <authorList>
            <consortium name="Brassica rapa Genome Sequencing Project Consortium"/>
            <person name="Wang X."/>
            <person name="Wang H."/>
            <person name="Wang J."/>
            <person name="Sun R."/>
            <person name="Wu J."/>
            <person name="Liu S."/>
            <person name="Bai Y."/>
            <person name="Mun J.H."/>
            <person name="Bancroft I."/>
            <person name="Cheng F."/>
            <person name="Huang S."/>
            <person name="Li X."/>
            <person name="Hua W."/>
            <person name="Wang J."/>
            <person name="Wang X."/>
            <person name="Freeling M."/>
            <person name="Pires J.C."/>
            <person name="Paterson A.H."/>
            <person name="Chalhoub B."/>
            <person name="Wang B."/>
            <person name="Hayward A."/>
            <person name="Sharpe A.G."/>
            <person name="Park B.S."/>
            <person name="Weisshaar B."/>
            <person name="Liu B."/>
            <person name="Li B."/>
            <person name="Liu B."/>
            <person name="Tong C."/>
            <person name="Song C."/>
            <person name="Duran C."/>
            <person name="Peng C."/>
            <person name="Geng C."/>
            <person name="Koh C."/>
            <person name="Lin C."/>
            <person name="Edwards D."/>
            <person name="Mu D."/>
            <person name="Shen D."/>
            <person name="Soumpourou E."/>
            <person name="Li F."/>
            <person name="Fraser F."/>
            <person name="Conant G."/>
            <person name="Lassalle G."/>
            <person name="King G.J."/>
            <person name="Bonnema G."/>
            <person name="Tang H."/>
            <person name="Wang H."/>
            <person name="Belcram H."/>
            <person name="Zhou H."/>
            <person name="Hirakawa H."/>
            <person name="Abe H."/>
            <person name="Guo H."/>
            <person name="Wang H."/>
            <person name="Jin H."/>
            <person name="Parkin I.A."/>
            <person name="Batley J."/>
            <person name="Kim J.S."/>
            <person name="Just J."/>
            <person name="Li J."/>
            <person name="Xu J."/>
            <person name="Deng J."/>
            <person name="Kim J.A."/>
            <person name="Li J."/>
            <person name="Yu J."/>
            <person name="Meng J."/>
            <person name="Wang J."/>
            <person name="Min J."/>
            <person name="Poulain J."/>
            <person name="Wang J."/>
            <person name="Hatakeyama K."/>
            <person name="Wu K."/>
            <person name="Wang L."/>
            <person name="Fang L."/>
            <person name="Trick M."/>
            <person name="Links M.G."/>
            <person name="Zhao M."/>
            <person name="Jin M."/>
            <person name="Ramchiary N."/>
            <person name="Drou N."/>
            <person name="Berkman P.J."/>
            <person name="Cai Q."/>
            <person name="Huang Q."/>
            <person name="Li R."/>
            <person name="Tabata S."/>
            <person name="Cheng S."/>
            <person name="Zhang S."/>
            <person name="Zhang S."/>
            <person name="Huang S."/>
            <person name="Sato S."/>
            <person name="Sun S."/>
            <person name="Kwon S.J."/>
            <person name="Choi S.R."/>
            <person name="Lee T.H."/>
            <person name="Fan W."/>
            <person name="Zhao X."/>
            <person name="Tan X."/>
            <person name="Xu X."/>
            <person name="Wang Y."/>
            <person name="Qiu Y."/>
            <person name="Yin Y."/>
            <person name="Li Y."/>
            <person name="Du Y."/>
            <person name="Liao Y."/>
            <person name="Lim Y."/>
            <person name="Narusaka Y."/>
            <person name="Wang Y."/>
            <person name="Wang Z."/>
            <person name="Li Z."/>
            <person name="Wang Z."/>
            <person name="Xiong Z."/>
            <person name="Zhang Z."/>
        </authorList>
    </citation>
    <scope>NUCLEOTIDE SEQUENCE [LARGE SCALE GENOMIC DNA]</scope>
    <source>
        <strain evidence="3">cv. Chiifu-401-42</strain>
    </source>
</reference>
<reference evidence="3" key="2">
    <citation type="journal article" date="2018" name="Hortic Res">
        <title>Improved Brassica rapa reference genome by single-molecule sequencing and chromosome conformation capture technologies.</title>
        <authorList>
            <person name="Zhang L."/>
            <person name="Cai X."/>
            <person name="Wu J."/>
            <person name="Liu M."/>
            <person name="Grob S."/>
            <person name="Cheng F."/>
            <person name="Liang J."/>
            <person name="Cai C."/>
            <person name="Liu Z."/>
            <person name="Liu B."/>
            <person name="Wang F."/>
            <person name="Li S."/>
            <person name="Liu F."/>
            <person name="Li X."/>
            <person name="Cheng L."/>
            <person name="Yang W."/>
            <person name="Li M.H."/>
            <person name="Grossniklaus U."/>
            <person name="Zheng H."/>
            <person name="Wang X."/>
        </authorList>
    </citation>
    <scope>NUCLEOTIDE SEQUENCE [LARGE SCALE GENOMIC DNA]</scope>
    <source>
        <strain evidence="3">cv. Chiifu-401-42</strain>
    </source>
</reference>